<feature type="region of interest" description="Disordered" evidence="3">
    <location>
        <begin position="140"/>
        <end position="297"/>
    </location>
</feature>
<dbReference type="PROSITE" id="PS51257">
    <property type="entry name" value="PROKAR_LIPOPROTEIN"/>
    <property type="match status" value="1"/>
</dbReference>
<dbReference type="GO" id="GO:0051603">
    <property type="term" value="P:proteolysis involved in protein catabolic process"/>
    <property type="evidence" value="ECO:0007669"/>
    <property type="project" value="TreeGrafter"/>
</dbReference>
<dbReference type="AlphaFoldDB" id="A0A9W6C109"/>
<dbReference type="GO" id="GO:0005759">
    <property type="term" value="C:mitochondrial matrix"/>
    <property type="evidence" value="ECO:0007669"/>
    <property type="project" value="TreeGrafter"/>
</dbReference>
<dbReference type="Gene3D" id="1.10.8.60">
    <property type="match status" value="1"/>
</dbReference>
<dbReference type="Proteomes" id="UP001165080">
    <property type="component" value="Unassembled WGS sequence"/>
</dbReference>
<evidence type="ECO:0000259" key="5">
    <source>
        <dbReference type="SMART" id="SM01086"/>
    </source>
</evidence>
<feature type="compositionally biased region" description="Low complexity" evidence="3">
    <location>
        <begin position="262"/>
        <end position="273"/>
    </location>
</feature>
<keyword evidence="7" id="KW-1185">Reference proteome</keyword>
<dbReference type="InterPro" id="IPR003959">
    <property type="entry name" value="ATPase_AAA_core"/>
</dbReference>
<dbReference type="NCBIfam" id="TIGR00382">
    <property type="entry name" value="clpX"/>
    <property type="match status" value="1"/>
</dbReference>
<dbReference type="InterPro" id="IPR004487">
    <property type="entry name" value="Clp_protease_ATP-bd_su_ClpX"/>
</dbReference>
<dbReference type="GO" id="GO:0140662">
    <property type="term" value="F:ATP-dependent protein folding chaperone"/>
    <property type="evidence" value="ECO:0007669"/>
    <property type="project" value="InterPro"/>
</dbReference>
<dbReference type="InterPro" id="IPR019489">
    <property type="entry name" value="Clp_ATPase_C"/>
</dbReference>
<evidence type="ECO:0000259" key="4">
    <source>
        <dbReference type="SMART" id="SM00382"/>
    </source>
</evidence>
<keyword evidence="1" id="KW-0547">Nucleotide-binding</keyword>
<keyword evidence="2" id="KW-0067">ATP-binding</keyword>
<proteinExistence type="predicted"/>
<dbReference type="InterPro" id="IPR003593">
    <property type="entry name" value="AAA+_ATPase"/>
</dbReference>
<protein>
    <submittedName>
        <fullName evidence="6">Uncharacterized protein</fullName>
    </submittedName>
</protein>
<sequence>MVQQSGKAMMKVLLVARSGYATYGALLSCQRLLTVPADACGSSRTTASVPEVASVNPATTQDYRHGYVNGFQSSTMEAAPAVPQFGGQTTSTTSAHQWGISRVPSPRELVRALDQHVIGQEHAKKVLAVATHNHYKRILCSRRNGPRRDEQMVGAGGASGLHDQLTYGTPLTDTADPRAGLEQQQRNSGGGGALHHPPHHHHHHQSATSSPGAGGARHAVPQYGSHTHGHPHPHQQQHEHQHQYGASAGSGGGSGGGYSRFAPPAAKAALEAQRAAESRADGGPGGPGGPGSGSSPDIEAIEELSAQLSAAVDLDKSNMLLLGPTGSGKTLLAKTLARLVNVPFAMADATTLTQAGYVGDDVESILYKLLQSCNFNVEVAQQGIVYIDEVDKIAKRSAEGFTITRDVSGEGVQQALLKMLEGTVVNVPEKGGRKNPRGDFIQIDTRDILFIVGGAFVDLDRQMLDTRVQGSMGFGNKVRPASLGRPGGPRVNSDILRDVQHSDLITYGLIPEFVGRLPVLVALQELSEEQLVHVLTEPRHALCKQYAQLLAMNGARFRATRAALRAVARAAQKKGTGTRGLRSILEGLLVHTMFELPDTHVQHPVVVLDEACVLDGSGARILTADEAAEVMEAEDGPTQQPQRRQQPVAAEVR</sequence>
<dbReference type="InterPro" id="IPR027417">
    <property type="entry name" value="P-loop_NTPase"/>
</dbReference>
<dbReference type="GO" id="GO:0005524">
    <property type="term" value="F:ATP binding"/>
    <property type="evidence" value="ECO:0007669"/>
    <property type="project" value="UniProtKB-KW"/>
</dbReference>
<evidence type="ECO:0000256" key="1">
    <source>
        <dbReference type="ARBA" id="ARBA00022741"/>
    </source>
</evidence>
<feature type="compositionally biased region" description="Gly residues" evidence="3">
    <location>
        <begin position="248"/>
        <end position="258"/>
    </location>
</feature>
<feature type="domain" description="Clp ATPase C-terminal" evidence="5">
    <location>
        <begin position="526"/>
        <end position="613"/>
    </location>
</feature>
<feature type="region of interest" description="Disordered" evidence="3">
    <location>
        <begin position="630"/>
        <end position="653"/>
    </location>
</feature>
<evidence type="ECO:0000256" key="2">
    <source>
        <dbReference type="ARBA" id="ARBA00022840"/>
    </source>
</evidence>
<dbReference type="GO" id="GO:0051082">
    <property type="term" value="F:unfolded protein binding"/>
    <property type="evidence" value="ECO:0007669"/>
    <property type="project" value="InterPro"/>
</dbReference>
<comment type="caution">
    <text evidence="6">The sequence shown here is derived from an EMBL/GenBank/DDBJ whole genome shotgun (WGS) entry which is preliminary data.</text>
</comment>
<evidence type="ECO:0000256" key="3">
    <source>
        <dbReference type="SAM" id="MobiDB-lite"/>
    </source>
</evidence>
<dbReference type="EMBL" id="BRXU01000061">
    <property type="protein sequence ID" value="GLC62246.1"/>
    <property type="molecule type" value="Genomic_DNA"/>
</dbReference>
<dbReference type="Pfam" id="PF07724">
    <property type="entry name" value="AAA_2"/>
    <property type="match status" value="1"/>
</dbReference>
<feature type="compositionally biased region" description="Basic residues" evidence="3">
    <location>
        <begin position="196"/>
        <end position="205"/>
    </location>
</feature>
<dbReference type="SUPFAM" id="SSF52540">
    <property type="entry name" value="P-loop containing nucleoside triphosphate hydrolases"/>
    <property type="match status" value="1"/>
</dbReference>
<dbReference type="SMART" id="SM01086">
    <property type="entry name" value="ClpB_D2-small"/>
    <property type="match status" value="1"/>
</dbReference>
<dbReference type="Gene3D" id="3.40.50.300">
    <property type="entry name" value="P-loop containing nucleotide triphosphate hydrolases"/>
    <property type="match status" value="2"/>
</dbReference>
<feature type="domain" description="AAA+ ATPase" evidence="4">
    <location>
        <begin position="315"/>
        <end position="478"/>
    </location>
</feature>
<dbReference type="SMART" id="SM00382">
    <property type="entry name" value="AAA"/>
    <property type="match status" value="1"/>
</dbReference>
<feature type="compositionally biased region" description="Gly residues" evidence="3">
    <location>
        <begin position="282"/>
        <end position="292"/>
    </location>
</feature>
<dbReference type="PANTHER" id="PTHR48102">
    <property type="entry name" value="ATP-DEPENDENT CLP PROTEASE ATP-BINDING SUBUNIT CLPX-LIKE, MITOCHONDRIAL-RELATED"/>
    <property type="match status" value="1"/>
</dbReference>
<gene>
    <name evidence="6" type="primary">PLEST011090</name>
    <name evidence="6" type="ORF">PLESTB_001861900</name>
</gene>
<evidence type="ECO:0000313" key="7">
    <source>
        <dbReference type="Proteomes" id="UP001165080"/>
    </source>
</evidence>
<organism evidence="6 7">
    <name type="scientific">Pleodorina starrii</name>
    <dbReference type="NCBI Taxonomy" id="330485"/>
    <lineage>
        <taxon>Eukaryota</taxon>
        <taxon>Viridiplantae</taxon>
        <taxon>Chlorophyta</taxon>
        <taxon>core chlorophytes</taxon>
        <taxon>Chlorophyceae</taxon>
        <taxon>CS clade</taxon>
        <taxon>Chlamydomonadales</taxon>
        <taxon>Volvocaceae</taxon>
        <taxon>Pleodorina</taxon>
    </lineage>
</organism>
<dbReference type="GO" id="GO:0016887">
    <property type="term" value="F:ATP hydrolysis activity"/>
    <property type="evidence" value="ECO:0007669"/>
    <property type="project" value="InterPro"/>
</dbReference>
<dbReference type="NCBIfam" id="NF003745">
    <property type="entry name" value="PRK05342.1"/>
    <property type="match status" value="1"/>
</dbReference>
<dbReference type="PANTHER" id="PTHR48102:SF7">
    <property type="entry name" value="ATP-DEPENDENT CLP PROTEASE ATP-BINDING SUBUNIT CLPX-LIKE, MITOCHONDRIAL"/>
    <property type="match status" value="1"/>
</dbReference>
<accession>A0A9W6C109</accession>
<dbReference type="InterPro" id="IPR050052">
    <property type="entry name" value="ATP-dep_Clp_protease_ClpX"/>
</dbReference>
<name>A0A9W6C109_9CHLO</name>
<evidence type="ECO:0000313" key="6">
    <source>
        <dbReference type="EMBL" id="GLC62246.1"/>
    </source>
</evidence>
<reference evidence="6 7" key="1">
    <citation type="journal article" date="2023" name="Commun. Biol.">
        <title>Reorganization of the ancestral sex-determining regions during the evolution of trioecy in Pleodorina starrii.</title>
        <authorList>
            <person name="Takahashi K."/>
            <person name="Suzuki S."/>
            <person name="Kawai-Toyooka H."/>
            <person name="Yamamoto K."/>
            <person name="Hamaji T."/>
            <person name="Ootsuki R."/>
            <person name="Yamaguchi H."/>
            <person name="Kawachi M."/>
            <person name="Higashiyama T."/>
            <person name="Nozaki H."/>
        </authorList>
    </citation>
    <scope>NUCLEOTIDE SEQUENCE [LARGE SCALE GENOMIC DNA]</scope>
    <source>
        <strain evidence="6 7">NIES-4479</strain>
    </source>
</reference>